<keyword evidence="2" id="KW-1185">Reference proteome</keyword>
<evidence type="ECO:0000313" key="1">
    <source>
        <dbReference type="EMBL" id="CAF0906371.1"/>
    </source>
</evidence>
<dbReference type="EMBL" id="CAJNOR010000412">
    <property type="protein sequence ID" value="CAF0906371.1"/>
    <property type="molecule type" value="Genomic_DNA"/>
</dbReference>
<comment type="caution">
    <text evidence="1">The sequence shown here is derived from an EMBL/GenBank/DDBJ whole genome shotgun (WGS) entry which is preliminary data.</text>
</comment>
<protein>
    <submittedName>
        <fullName evidence="1">Uncharacterized protein</fullName>
    </submittedName>
</protein>
<gene>
    <name evidence="1" type="ORF">XAT740_LOCUS8296</name>
</gene>
<dbReference type="Proteomes" id="UP000663828">
    <property type="component" value="Unassembled WGS sequence"/>
</dbReference>
<name>A0A814A1N4_ADIRI</name>
<sequence>MLSQLRRGHHREFNDGSMAVRTMNHHGDHWKSSDRANATILNNNNILPSTYSTRSSSSIYNPDLARAFRVDAHLLAIIRIEDKRNSYYSTEVVSKLRQKEQTQSFINKPCSLFVTDRALIIYDRARNTIAESIPLETVDPTCVYADAPDPLNDIFMYRVHDRHSATTSSSKNNELTPVIVFKCTNKD</sequence>
<organism evidence="1 2">
    <name type="scientific">Adineta ricciae</name>
    <name type="common">Rotifer</name>
    <dbReference type="NCBI Taxonomy" id="249248"/>
    <lineage>
        <taxon>Eukaryota</taxon>
        <taxon>Metazoa</taxon>
        <taxon>Spiralia</taxon>
        <taxon>Gnathifera</taxon>
        <taxon>Rotifera</taxon>
        <taxon>Eurotatoria</taxon>
        <taxon>Bdelloidea</taxon>
        <taxon>Adinetida</taxon>
        <taxon>Adinetidae</taxon>
        <taxon>Adineta</taxon>
    </lineage>
</organism>
<feature type="non-terminal residue" evidence="1">
    <location>
        <position position="1"/>
    </location>
</feature>
<proteinExistence type="predicted"/>
<evidence type="ECO:0000313" key="2">
    <source>
        <dbReference type="Proteomes" id="UP000663828"/>
    </source>
</evidence>
<dbReference type="AlphaFoldDB" id="A0A814A1N4"/>
<reference evidence="1" key="1">
    <citation type="submission" date="2021-02" db="EMBL/GenBank/DDBJ databases">
        <authorList>
            <person name="Nowell W R."/>
        </authorList>
    </citation>
    <scope>NUCLEOTIDE SEQUENCE</scope>
</reference>
<accession>A0A814A1N4</accession>
<dbReference type="InterPro" id="IPR011993">
    <property type="entry name" value="PH-like_dom_sf"/>
</dbReference>
<dbReference type="Gene3D" id="2.30.29.30">
    <property type="entry name" value="Pleckstrin-homology domain (PH domain)/Phosphotyrosine-binding domain (PTB)"/>
    <property type="match status" value="1"/>
</dbReference>